<dbReference type="SMART" id="SM00530">
    <property type="entry name" value="HTH_XRE"/>
    <property type="match status" value="2"/>
</dbReference>
<dbReference type="HOGENOM" id="CLU_1783123_0_0_11"/>
<dbReference type="CDD" id="cd00093">
    <property type="entry name" value="HTH_XRE"/>
    <property type="match status" value="2"/>
</dbReference>
<dbReference type="AlphaFoldDB" id="A0A0A7I3Q8"/>
<proteinExistence type="predicted"/>
<organism evidence="3 4">
    <name type="scientific">Bifidobacterium catenulatum PV20-2</name>
    <dbReference type="NCBI Taxonomy" id="1447716"/>
    <lineage>
        <taxon>Bacteria</taxon>
        <taxon>Bacillati</taxon>
        <taxon>Actinomycetota</taxon>
        <taxon>Actinomycetes</taxon>
        <taxon>Bifidobacteriales</taxon>
        <taxon>Bifidobacteriaceae</taxon>
        <taxon>Bifidobacterium</taxon>
    </lineage>
</organism>
<dbReference type="GO" id="GO:0005829">
    <property type="term" value="C:cytosol"/>
    <property type="evidence" value="ECO:0007669"/>
    <property type="project" value="TreeGrafter"/>
</dbReference>
<feature type="domain" description="HTH cro/C1-type" evidence="2">
    <location>
        <begin position="83"/>
        <end position="140"/>
    </location>
</feature>
<feature type="domain" description="HTH cro/C1-type" evidence="2">
    <location>
        <begin position="8"/>
        <end position="65"/>
    </location>
</feature>
<dbReference type="KEGG" id="bka:AH68_05010"/>
<reference evidence="3 4" key="1">
    <citation type="journal article" date="2015" name="Genome Announc.">
        <title>Complete and Assembled Genome Sequence of Bifidobacterium kashiwanohense PV20-2, Isolated from the Feces of an Anemic Kenyan Infant.</title>
        <authorList>
            <person name="Vazquez-Gutierrez P."/>
            <person name="Lacroix C."/>
            <person name="Chassard C."/>
            <person name="Klumpp J."/>
            <person name="Jans C."/>
            <person name="Stevens M.J."/>
        </authorList>
    </citation>
    <scope>NUCLEOTIDE SEQUENCE [LARGE SCALE GENOMIC DNA]</scope>
    <source>
        <strain evidence="3 4">PV20-2</strain>
    </source>
</reference>
<dbReference type="SUPFAM" id="SSF47413">
    <property type="entry name" value="lambda repressor-like DNA-binding domains"/>
    <property type="match status" value="2"/>
</dbReference>
<dbReference type="PROSITE" id="PS50943">
    <property type="entry name" value="HTH_CROC1"/>
    <property type="match status" value="2"/>
</dbReference>
<dbReference type="EMBL" id="CP007456">
    <property type="protein sequence ID" value="AIZ14521.1"/>
    <property type="molecule type" value="Genomic_DNA"/>
</dbReference>
<name>A0A0A7I3Q8_9BIFI</name>
<dbReference type="Gene3D" id="1.10.260.40">
    <property type="entry name" value="lambda repressor-like DNA-binding domains"/>
    <property type="match status" value="2"/>
</dbReference>
<evidence type="ECO:0000313" key="4">
    <source>
        <dbReference type="Proteomes" id="UP000030625"/>
    </source>
</evidence>
<dbReference type="InterPro" id="IPR010982">
    <property type="entry name" value="Lambda_DNA-bd_dom_sf"/>
</dbReference>
<keyword evidence="1" id="KW-0238">DNA-binding</keyword>
<accession>A0A0A7I3Q8</accession>
<evidence type="ECO:0000313" key="3">
    <source>
        <dbReference type="EMBL" id="AIZ14521.1"/>
    </source>
</evidence>
<dbReference type="InterPro" id="IPR050807">
    <property type="entry name" value="TransReg_Diox_bact_type"/>
</dbReference>
<protein>
    <submittedName>
        <fullName evidence="3">Transcriptional regulator</fullName>
    </submittedName>
</protein>
<dbReference type="InterPro" id="IPR001387">
    <property type="entry name" value="Cro/C1-type_HTH"/>
</dbReference>
<dbReference type="GO" id="GO:0003700">
    <property type="term" value="F:DNA-binding transcription factor activity"/>
    <property type="evidence" value="ECO:0007669"/>
    <property type="project" value="TreeGrafter"/>
</dbReference>
<gene>
    <name evidence="3" type="ORF">AH68_05010</name>
</gene>
<dbReference type="Pfam" id="PF01381">
    <property type="entry name" value="HTH_3"/>
    <property type="match status" value="1"/>
</dbReference>
<dbReference type="PANTHER" id="PTHR46797">
    <property type="entry name" value="HTH-TYPE TRANSCRIPTIONAL REGULATOR"/>
    <property type="match status" value="1"/>
</dbReference>
<sequence>MEGAVMGLRELRERSELTLQQLDSLTGVDFTRLWAYENHAGEARNMYLSTAAKLAQALHCNVLDLYPDEHVWRGGVSAGVVGLKNIRKARRLTQVELAGLSGIARPSISRFETNGRPVSQMYLRTALRLSEALQCDPVDFLTEGY</sequence>
<dbReference type="OrthoDB" id="9803128at2"/>
<dbReference type="GO" id="GO:0003677">
    <property type="term" value="F:DNA binding"/>
    <property type="evidence" value="ECO:0007669"/>
    <property type="project" value="UniProtKB-KW"/>
</dbReference>
<evidence type="ECO:0000256" key="1">
    <source>
        <dbReference type="ARBA" id="ARBA00023125"/>
    </source>
</evidence>
<dbReference type="PANTHER" id="PTHR46797:SF1">
    <property type="entry name" value="METHYLPHOSPHONATE SYNTHASE"/>
    <property type="match status" value="1"/>
</dbReference>
<dbReference type="Proteomes" id="UP000030625">
    <property type="component" value="Chromosome"/>
</dbReference>
<evidence type="ECO:0000259" key="2">
    <source>
        <dbReference type="PROSITE" id="PS50943"/>
    </source>
</evidence>
<dbReference type="STRING" id="1447716.AH68_05010"/>